<dbReference type="SUPFAM" id="SSF55874">
    <property type="entry name" value="ATPase domain of HSP90 chaperone/DNA topoisomerase II/histidine kinase"/>
    <property type="match status" value="1"/>
</dbReference>
<name>A0ABZ1CE69_9BACT</name>
<dbReference type="SUPFAM" id="SSF55785">
    <property type="entry name" value="PYP-like sensor domain (PAS domain)"/>
    <property type="match status" value="1"/>
</dbReference>
<dbReference type="InterPro" id="IPR000700">
    <property type="entry name" value="PAS-assoc_C"/>
</dbReference>
<evidence type="ECO:0000313" key="11">
    <source>
        <dbReference type="EMBL" id="WRQ89916.1"/>
    </source>
</evidence>
<dbReference type="InterPro" id="IPR003594">
    <property type="entry name" value="HATPase_dom"/>
</dbReference>
<dbReference type="PROSITE" id="PS50113">
    <property type="entry name" value="PAC"/>
    <property type="match status" value="1"/>
</dbReference>
<dbReference type="Gene3D" id="1.10.287.130">
    <property type="match status" value="1"/>
</dbReference>
<dbReference type="EC" id="2.7.13.3" evidence="2"/>
<dbReference type="NCBIfam" id="TIGR00229">
    <property type="entry name" value="sensory_box"/>
    <property type="match status" value="1"/>
</dbReference>
<dbReference type="Pfam" id="PF08448">
    <property type="entry name" value="PAS_4"/>
    <property type="match status" value="1"/>
</dbReference>
<dbReference type="CDD" id="cd00082">
    <property type="entry name" value="HisKA"/>
    <property type="match status" value="1"/>
</dbReference>
<evidence type="ECO:0000256" key="3">
    <source>
        <dbReference type="ARBA" id="ARBA00022553"/>
    </source>
</evidence>
<keyword evidence="6" id="KW-0418">Kinase</keyword>
<dbReference type="RefSeq" id="WP_221032373.1">
    <property type="nucleotide sequence ID" value="NZ_CP139781.1"/>
</dbReference>
<evidence type="ECO:0000256" key="5">
    <source>
        <dbReference type="ARBA" id="ARBA00022741"/>
    </source>
</evidence>
<reference evidence="11 12" key="1">
    <citation type="submission" date="2023-12" db="EMBL/GenBank/DDBJ databases">
        <title>Description of an unclassified Opitutus bacterium of Verrucomicrobiota.</title>
        <authorList>
            <person name="Zhang D.-F."/>
        </authorList>
    </citation>
    <scope>NUCLEOTIDE SEQUENCE [LARGE SCALE GENOMIC DNA]</scope>
    <source>
        <strain evidence="11 12">WL0086</strain>
    </source>
</reference>
<dbReference type="CDD" id="cd00130">
    <property type="entry name" value="PAS"/>
    <property type="match status" value="1"/>
</dbReference>
<keyword evidence="5" id="KW-0547">Nucleotide-binding</keyword>
<dbReference type="PRINTS" id="PR00344">
    <property type="entry name" value="BCTRLSENSOR"/>
</dbReference>
<dbReference type="SMART" id="SM00387">
    <property type="entry name" value="HATPase_c"/>
    <property type="match status" value="1"/>
</dbReference>
<dbReference type="InterPro" id="IPR000014">
    <property type="entry name" value="PAS"/>
</dbReference>
<dbReference type="InterPro" id="IPR005467">
    <property type="entry name" value="His_kinase_dom"/>
</dbReference>
<dbReference type="GO" id="GO:0005524">
    <property type="term" value="F:ATP binding"/>
    <property type="evidence" value="ECO:0007669"/>
    <property type="project" value="UniProtKB-KW"/>
</dbReference>
<evidence type="ECO:0000256" key="2">
    <source>
        <dbReference type="ARBA" id="ARBA00012438"/>
    </source>
</evidence>
<keyword evidence="7 11" id="KW-0067">ATP-binding</keyword>
<evidence type="ECO:0000256" key="6">
    <source>
        <dbReference type="ARBA" id="ARBA00022777"/>
    </source>
</evidence>
<dbReference type="InterPro" id="IPR013656">
    <property type="entry name" value="PAS_4"/>
</dbReference>
<proteinExistence type="predicted"/>
<dbReference type="InterPro" id="IPR003661">
    <property type="entry name" value="HisK_dim/P_dom"/>
</dbReference>
<evidence type="ECO:0000259" key="9">
    <source>
        <dbReference type="PROSITE" id="PS50109"/>
    </source>
</evidence>
<evidence type="ECO:0000256" key="1">
    <source>
        <dbReference type="ARBA" id="ARBA00000085"/>
    </source>
</evidence>
<dbReference type="InterPro" id="IPR036890">
    <property type="entry name" value="HATPase_C_sf"/>
</dbReference>
<dbReference type="PANTHER" id="PTHR43065">
    <property type="entry name" value="SENSOR HISTIDINE KINASE"/>
    <property type="match status" value="1"/>
</dbReference>
<keyword evidence="3" id="KW-0597">Phosphoprotein</keyword>
<dbReference type="PANTHER" id="PTHR43065:SF46">
    <property type="entry name" value="C4-DICARBOXYLATE TRANSPORT SENSOR PROTEIN DCTB"/>
    <property type="match status" value="1"/>
</dbReference>
<feature type="domain" description="PAC" evidence="10">
    <location>
        <begin position="229"/>
        <end position="288"/>
    </location>
</feature>
<organism evidence="11 12">
    <name type="scientific">Actomonas aquatica</name>
    <dbReference type="NCBI Taxonomy" id="2866162"/>
    <lineage>
        <taxon>Bacteria</taxon>
        <taxon>Pseudomonadati</taxon>
        <taxon>Verrucomicrobiota</taxon>
        <taxon>Opitutia</taxon>
        <taxon>Opitutales</taxon>
        <taxon>Opitutaceae</taxon>
        <taxon>Actomonas</taxon>
    </lineage>
</organism>
<dbReference type="PROSITE" id="PS50109">
    <property type="entry name" value="HIS_KIN"/>
    <property type="match status" value="1"/>
</dbReference>
<dbReference type="Pfam" id="PF02518">
    <property type="entry name" value="HATPase_c"/>
    <property type="match status" value="1"/>
</dbReference>
<feature type="domain" description="Histidine kinase" evidence="9">
    <location>
        <begin position="308"/>
        <end position="569"/>
    </location>
</feature>
<keyword evidence="4" id="KW-0808">Transferase</keyword>
<dbReference type="InterPro" id="IPR036097">
    <property type="entry name" value="HisK_dim/P_sf"/>
</dbReference>
<evidence type="ECO:0000313" key="12">
    <source>
        <dbReference type="Proteomes" id="UP000738431"/>
    </source>
</evidence>
<keyword evidence="8" id="KW-0902">Two-component regulatory system</keyword>
<evidence type="ECO:0000256" key="4">
    <source>
        <dbReference type="ARBA" id="ARBA00022679"/>
    </source>
</evidence>
<dbReference type="SUPFAM" id="SSF47384">
    <property type="entry name" value="Homodimeric domain of signal transducing histidine kinase"/>
    <property type="match status" value="1"/>
</dbReference>
<accession>A0ABZ1CE69</accession>
<dbReference type="Gene3D" id="3.30.565.10">
    <property type="entry name" value="Histidine kinase-like ATPase, C-terminal domain"/>
    <property type="match status" value="1"/>
</dbReference>
<dbReference type="InterPro" id="IPR035965">
    <property type="entry name" value="PAS-like_dom_sf"/>
</dbReference>
<evidence type="ECO:0000259" key="10">
    <source>
        <dbReference type="PROSITE" id="PS50113"/>
    </source>
</evidence>
<dbReference type="Proteomes" id="UP000738431">
    <property type="component" value="Chromosome"/>
</dbReference>
<dbReference type="InterPro" id="IPR004358">
    <property type="entry name" value="Sig_transdc_His_kin-like_C"/>
</dbReference>
<dbReference type="EMBL" id="CP139781">
    <property type="protein sequence ID" value="WRQ89916.1"/>
    <property type="molecule type" value="Genomic_DNA"/>
</dbReference>
<evidence type="ECO:0000256" key="8">
    <source>
        <dbReference type="ARBA" id="ARBA00023012"/>
    </source>
</evidence>
<keyword evidence="12" id="KW-1185">Reference proteome</keyword>
<comment type="catalytic activity">
    <reaction evidence="1">
        <text>ATP + protein L-histidine = ADP + protein N-phospho-L-histidine.</text>
        <dbReference type="EC" id="2.7.13.3"/>
    </reaction>
</comment>
<protein>
    <recommendedName>
        <fullName evidence="2">histidine kinase</fullName>
        <ecNumber evidence="2">2.7.13.3</ecNumber>
    </recommendedName>
</protein>
<sequence>MPTQLPAFCDGRSLGPDEVTADNAVVRALFTAAASAPSLIALFHRDTLQLAFLNSVGRSWLLPDDDGDPARISLTDIISLENNEDIRDAILLRAEFFGAWRGRCKLRDTWGSEIPAFATVAIHAAPDSPTPTDIGATNAWVSVHAVQAKGTGNPDRIFTEDTELLHALLETLPDAVYFKDRHSRFIRVSRSLADKDGSADPAALVGKTDFDRFKPDHAQAAYEDEQRIIRTEDALLNHEEKETWTDGRITWVTTSKFPLRDREGAIIGTFGISRDITARKLAEAKARELELQLQLAQKLESIGRLAAGIAHEINTPTQFISDNTRFLADSFPQLNQLAAAHRRLAETIQSGADAATIRATLAETTATIDREEVDFLLDEVPRTLEQTLEGLGRIARIVRSLKEFSHPNPPEPKPVDLRHVIETTITVSRHEWKYVSTVDTDFDPELPPVPCVVDSFNQVMLNLLVNAAHAIADNTAARPAGELGRITVRTRRAGDYAVIEVADTGAGIPPAVQPQIFEPFFTTKEVGKGTGQGLAIVHTVVVNLHGGSIDFTTAPGEGTTFRILLPLHPPANHAAAADSTP</sequence>
<evidence type="ECO:0000256" key="7">
    <source>
        <dbReference type="ARBA" id="ARBA00022840"/>
    </source>
</evidence>
<gene>
    <name evidence="11" type="ORF">K1X11_010905</name>
</gene>
<dbReference type="Gene3D" id="3.30.450.20">
    <property type="entry name" value="PAS domain"/>
    <property type="match status" value="1"/>
</dbReference>